<accession>A0A6I3S6K9</accession>
<comment type="catalytic activity">
    <reaction evidence="1">
        <text>ATP + protein L-histidine = ADP + protein N-phospho-L-histidine.</text>
        <dbReference type="EC" id="2.7.13.3"/>
    </reaction>
</comment>
<evidence type="ECO:0000256" key="5">
    <source>
        <dbReference type="ARBA" id="ARBA00022679"/>
    </source>
</evidence>
<keyword evidence="9" id="KW-0067">ATP-binding</keyword>
<dbReference type="SUPFAM" id="SSF55874">
    <property type="entry name" value="ATPase domain of HSP90 chaperone/DNA topoisomerase II/histidine kinase"/>
    <property type="match status" value="1"/>
</dbReference>
<dbReference type="Proteomes" id="UP000462362">
    <property type="component" value="Unassembled WGS sequence"/>
</dbReference>
<gene>
    <name evidence="13" type="ORF">GMD42_04545</name>
</gene>
<keyword evidence="10" id="KW-1133">Transmembrane helix</keyword>
<keyword evidence="8 13" id="KW-0418">Kinase</keyword>
<dbReference type="InterPro" id="IPR003594">
    <property type="entry name" value="HATPase_dom"/>
</dbReference>
<dbReference type="InterPro" id="IPR003661">
    <property type="entry name" value="HisK_dim/P_dom"/>
</dbReference>
<dbReference type="RefSeq" id="WP_155165390.1">
    <property type="nucleotide sequence ID" value="NZ_DBGEHT010000129.1"/>
</dbReference>
<dbReference type="PANTHER" id="PTHR45436">
    <property type="entry name" value="SENSOR HISTIDINE KINASE YKOH"/>
    <property type="match status" value="1"/>
</dbReference>
<keyword evidence="7" id="KW-0547">Nucleotide-binding</keyword>
<dbReference type="CDD" id="cd00082">
    <property type="entry name" value="HisKA"/>
    <property type="match status" value="1"/>
</dbReference>
<protein>
    <recommendedName>
        <fullName evidence="3">histidine kinase</fullName>
        <ecNumber evidence="3">2.7.13.3</ecNumber>
    </recommendedName>
</protein>
<dbReference type="CDD" id="cd00075">
    <property type="entry name" value="HATPase"/>
    <property type="match status" value="1"/>
</dbReference>
<dbReference type="SMART" id="SM00388">
    <property type="entry name" value="HisKA"/>
    <property type="match status" value="1"/>
</dbReference>
<proteinExistence type="predicted"/>
<reference evidence="13 14" key="1">
    <citation type="journal article" date="2019" name="Nat. Med.">
        <title>A library of human gut bacterial isolates paired with longitudinal multiomics data enables mechanistic microbiome research.</title>
        <authorList>
            <person name="Poyet M."/>
            <person name="Groussin M."/>
            <person name="Gibbons S.M."/>
            <person name="Avila-Pacheco J."/>
            <person name="Jiang X."/>
            <person name="Kearney S.M."/>
            <person name="Perrotta A.R."/>
            <person name="Berdy B."/>
            <person name="Zhao S."/>
            <person name="Lieberman T.D."/>
            <person name="Swanson P.K."/>
            <person name="Smith M."/>
            <person name="Roesemann S."/>
            <person name="Alexander J.E."/>
            <person name="Rich S.A."/>
            <person name="Livny J."/>
            <person name="Vlamakis H."/>
            <person name="Clish C."/>
            <person name="Bullock K."/>
            <person name="Deik A."/>
            <person name="Scott J."/>
            <person name="Pierce K.A."/>
            <person name="Xavier R.J."/>
            <person name="Alm E.J."/>
        </authorList>
    </citation>
    <scope>NUCLEOTIDE SEQUENCE [LARGE SCALE GENOMIC DNA]</scope>
    <source>
        <strain evidence="13 14">BIOML-A2</strain>
    </source>
</reference>
<keyword evidence="4" id="KW-0597">Phosphoprotein</keyword>
<keyword evidence="11" id="KW-0902">Two-component regulatory system</keyword>
<dbReference type="InterPro" id="IPR050428">
    <property type="entry name" value="TCS_sensor_his_kinase"/>
</dbReference>
<keyword evidence="12" id="KW-0472">Membrane</keyword>
<evidence type="ECO:0000313" key="13">
    <source>
        <dbReference type="EMBL" id="MTU42896.1"/>
    </source>
</evidence>
<organism evidence="13 14">
    <name type="scientific">Parasutterella excrementihominis</name>
    <dbReference type="NCBI Taxonomy" id="487175"/>
    <lineage>
        <taxon>Bacteria</taxon>
        <taxon>Pseudomonadati</taxon>
        <taxon>Pseudomonadota</taxon>
        <taxon>Betaproteobacteria</taxon>
        <taxon>Burkholderiales</taxon>
        <taxon>Sutterellaceae</taxon>
        <taxon>Parasutterella</taxon>
    </lineage>
</organism>
<evidence type="ECO:0000256" key="10">
    <source>
        <dbReference type="ARBA" id="ARBA00022989"/>
    </source>
</evidence>
<dbReference type="Pfam" id="PF02518">
    <property type="entry name" value="HATPase_c"/>
    <property type="match status" value="1"/>
</dbReference>
<dbReference type="EMBL" id="WNCL01000009">
    <property type="protein sequence ID" value="MTU42896.1"/>
    <property type="molecule type" value="Genomic_DNA"/>
</dbReference>
<keyword evidence="6" id="KW-0812">Transmembrane</keyword>
<dbReference type="PROSITE" id="PS50109">
    <property type="entry name" value="HIS_KIN"/>
    <property type="match status" value="1"/>
</dbReference>
<evidence type="ECO:0000256" key="6">
    <source>
        <dbReference type="ARBA" id="ARBA00022692"/>
    </source>
</evidence>
<evidence type="ECO:0000256" key="7">
    <source>
        <dbReference type="ARBA" id="ARBA00022741"/>
    </source>
</evidence>
<name>A0A6I3S6K9_9BURK</name>
<dbReference type="InterPro" id="IPR036890">
    <property type="entry name" value="HATPase_C_sf"/>
</dbReference>
<comment type="subcellular location">
    <subcellularLocation>
        <location evidence="2">Membrane</location>
        <topology evidence="2">Multi-pass membrane protein</topology>
    </subcellularLocation>
</comment>
<dbReference type="GO" id="GO:0000155">
    <property type="term" value="F:phosphorelay sensor kinase activity"/>
    <property type="evidence" value="ECO:0007669"/>
    <property type="project" value="InterPro"/>
</dbReference>
<dbReference type="AlphaFoldDB" id="A0A6I3S6K9"/>
<dbReference type="PRINTS" id="PR00344">
    <property type="entry name" value="BCTRLSENSOR"/>
</dbReference>
<dbReference type="Gene3D" id="3.30.565.10">
    <property type="entry name" value="Histidine kinase-like ATPase, C-terminal domain"/>
    <property type="match status" value="1"/>
</dbReference>
<evidence type="ECO:0000256" key="11">
    <source>
        <dbReference type="ARBA" id="ARBA00023012"/>
    </source>
</evidence>
<comment type="caution">
    <text evidence="13">The sequence shown here is derived from an EMBL/GenBank/DDBJ whole genome shotgun (WGS) entry which is preliminary data.</text>
</comment>
<evidence type="ECO:0000256" key="8">
    <source>
        <dbReference type="ARBA" id="ARBA00022777"/>
    </source>
</evidence>
<keyword evidence="5" id="KW-0808">Transferase</keyword>
<dbReference type="InterPro" id="IPR005467">
    <property type="entry name" value="His_kinase_dom"/>
</dbReference>
<dbReference type="GO" id="GO:0005886">
    <property type="term" value="C:plasma membrane"/>
    <property type="evidence" value="ECO:0007669"/>
    <property type="project" value="TreeGrafter"/>
</dbReference>
<evidence type="ECO:0000313" key="14">
    <source>
        <dbReference type="Proteomes" id="UP000462362"/>
    </source>
</evidence>
<evidence type="ECO:0000256" key="4">
    <source>
        <dbReference type="ARBA" id="ARBA00022553"/>
    </source>
</evidence>
<evidence type="ECO:0000256" key="3">
    <source>
        <dbReference type="ARBA" id="ARBA00012438"/>
    </source>
</evidence>
<dbReference type="InterPro" id="IPR004358">
    <property type="entry name" value="Sig_transdc_His_kin-like_C"/>
</dbReference>
<dbReference type="GO" id="GO:0005524">
    <property type="term" value="F:ATP binding"/>
    <property type="evidence" value="ECO:0007669"/>
    <property type="project" value="UniProtKB-KW"/>
</dbReference>
<dbReference type="EC" id="2.7.13.3" evidence="3"/>
<dbReference type="InterPro" id="IPR036097">
    <property type="entry name" value="HisK_dim/P_sf"/>
</dbReference>
<dbReference type="SMART" id="SM00387">
    <property type="entry name" value="HATPase_c"/>
    <property type="match status" value="1"/>
</dbReference>
<evidence type="ECO:0000256" key="12">
    <source>
        <dbReference type="ARBA" id="ARBA00023136"/>
    </source>
</evidence>
<sequence>MYSIKTRLLVALSIVLALTTIATGAAMYYSVQREVDRLLDDSLREVALSFDNIRSQDVVQLKRRFGNREQSIVVQIYDPISGTVALSRRMESLPVMDRVGFSDFQLDGKTWRAYTFLNPYGQIVEAAQPRFIRSEIAFQTAKPVLLPLFVMILLVGLVVWVIIGQGFHALNKTTGAIARRSPTSLQPLSMKGMPREIVPLVNALNDLLGQLGESIKAQQRFASDAAHELRTPLTALTLQIQLAERAKTDEARAKAFGRLKDGVKRATRLVTQLLTMARLDPDNRSRPFLPVDMTQLARSVAEDLSPISEQKHIHLWAVSETPTVVVANEDALRLLLTNLCDNALRYTPEGGEIRIETLIKDTEASIRVCDNGPGIPEAERERIFERFYRAEGTKTIPGTGLGLAIVRRVAELHGGKPSISEGIGGKGVCFSIDFPICKAAVEDQPPEADE</sequence>
<evidence type="ECO:0000256" key="2">
    <source>
        <dbReference type="ARBA" id="ARBA00004141"/>
    </source>
</evidence>
<dbReference type="PANTHER" id="PTHR45436:SF14">
    <property type="entry name" value="SENSOR PROTEIN QSEC"/>
    <property type="match status" value="1"/>
</dbReference>
<evidence type="ECO:0000256" key="1">
    <source>
        <dbReference type="ARBA" id="ARBA00000085"/>
    </source>
</evidence>
<dbReference type="Gene3D" id="1.10.287.130">
    <property type="match status" value="1"/>
</dbReference>
<evidence type="ECO:0000256" key="9">
    <source>
        <dbReference type="ARBA" id="ARBA00022840"/>
    </source>
</evidence>
<dbReference type="Pfam" id="PF00512">
    <property type="entry name" value="HisKA"/>
    <property type="match status" value="1"/>
</dbReference>
<dbReference type="SUPFAM" id="SSF47384">
    <property type="entry name" value="Homodimeric domain of signal transducing histidine kinase"/>
    <property type="match status" value="1"/>
</dbReference>